<evidence type="ECO:0000313" key="2">
    <source>
        <dbReference type="Proteomes" id="UP000085678"/>
    </source>
</evidence>
<gene>
    <name evidence="3" type="primary">LOC106170530</name>
</gene>
<sequence>MSSVLTETEGIVAMRSIFVTILILGLAAVNVNGICRMTRRANAFYVKGRDIDNFITGSEGRCSDACATNRLCVAATYRTSDGRCWRHSTLRRTGSGSGWVALKKDASCVKPLSGTVKYGYQKVDSVALKMKLQEIANFFKTTVTVTSGRRSGFDPYVRDIICATGIACI</sequence>
<accession>A0A1S3J6I7</accession>
<name>A0A1S3J6I7_LINAN</name>
<protein>
    <submittedName>
        <fullName evidence="3">Uncharacterized protein LOC106170530</fullName>
    </submittedName>
</protein>
<dbReference type="AlphaFoldDB" id="A0A1S3J6I7"/>
<dbReference type="Proteomes" id="UP000085678">
    <property type="component" value="Unplaced"/>
</dbReference>
<keyword evidence="1" id="KW-1133">Transmembrane helix</keyword>
<evidence type="ECO:0000313" key="3">
    <source>
        <dbReference type="RefSeq" id="XP_013405866.1"/>
    </source>
</evidence>
<keyword evidence="2" id="KW-1185">Reference proteome</keyword>
<evidence type="ECO:0000256" key="1">
    <source>
        <dbReference type="SAM" id="Phobius"/>
    </source>
</evidence>
<proteinExistence type="predicted"/>
<organism evidence="2 3">
    <name type="scientific">Lingula anatina</name>
    <name type="common">Brachiopod</name>
    <name type="synonym">Lingula unguis</name>
    <dbReference type="NCBI Taxonomy" id="7574"/>
    <lineage>
        <taxon>Eukaryota</taxon>
        <taxon>Metazoa</taxon>
        <taxon>Spiralia</taxon>
        <taxon>Lophotrochozoa</taxon>
        <taxon>Brachiopoda</taxon>
        <taxon>Linguliformea</taxon>
        <taxon>Lingulata</taxon>
        <taxon>Lingulida</taxon>
        <taxon>Linguloidea</taxon>
        <taxon>Lingulidae</taxon>
        <taxon>Lingula</taxon>
    </lineage>
</organism>
<feature type="transmembrane region" description="Helical" evidence="1">
    <location>
        <begin position="12"/>
        <end position="31"/>
    </location>
</feature>
<dbReference type="KEGG" id="lak:106170530"/>
<reference evidence="3" key="1">
    <citation type="submission" date="2025-08" db="UniProtKB">
        <authorList>
            <consortium name="RefSeq"/>
        </authorList>
    </citation>
    <scope>IDENTIFICATION</scope>
    <source>
        <tissue evidence="3">Gonads</tissue>
    </source>
</reference>
<keyword evidence="1" id="KW-0472">Membrane</keyword>
<dbReference type="InParanoid" id="A0A1S3J6I7"/>
<dbReference type="Gene3D" id="3.50.4.10">
    <property type="entry name" value="Hepatocyte Growth Factor"/>
    <property type="match status" value="1"/>
</dbReference>
<dbReference type="RefSeq" id="XP_013405866.1">
    <property type="nucleotide sequence ID" value="XM_013550412.1"/>
</dbReference>
<dbReference type="GeneID" id="106170530"/>
<keyword evidence="1" id="KW-0812">Transmembrane</keyword>